<evidence type="ECO:0000256" key="11">
    <source>
        <dbReference type="SAM" id="Coils"/>
    </source>
</evidence>
<keyword evidence="2" id="KW-0963">Cytoplasm</keyword>
<dbReference type="GO" id="GO:0034454">
    <property type="term" value="P:microtubule anchoring at centrosome"/>
    <property type="evidence" value="ECO:0007669"/>
    <property type="project" value="TreeGrafter"/>
</dbReference>
<dbReference type="InterPro" id="IPR002048">
    <property type="entry name" value="EF_hand_dom"/>
</dbReference>
<sequence length="1809" mass="208833">MRSAIEPLLSGRKKMVSFSTEAEESRAAGSTKTPERRAGPREHGGAAGEADEVGCSMLCDTTGTGYLDKEELTELCRKLHLEAQLPVLLKTLLGSDHFARVNFEEFKEGFVAVLSRTIDLSISEEESSYLQPVTPEEVKPKFVKGTKRYGRRSRPELQVANAESSKYLQEHQVIGNRKNQLRRSASLESVESLKSDEEAESAKEPQNETFEAQGQMRSWNTEILDSPRRGSSPCSDMTENQVRDIWEELDVGNNGYLNKQELEAVCGSIGLKDLKKEEIEDLFNTLDQDGDGRVSFKEFQLGLFSHGPTSLPISSTPFRQKRKSSLCQAFEENGRTASLMSSCGGLHLFTSIDDGSGFGNMDQIATIWEQEGLGDCKEILKSLDFSLEEPINLADLATALDKEMAATQSRVHQAGLASYRQELQHLRGQMEQVSREKEKVRKDFERAEMRNRQLTSEVDDHHSVMELINQSKISELEQDYKEKLAAMRSELLKESELFMQQADQQRSKLEADLLAMQKEDALMREKLTLCLKENSRLQKEMIEVVEKASESEKLVLKLQKDLDMMLNERFRLMDPQSTEHFDQEERFAEIIREYEIQCRELRDRNDELQLELEKLRSQLNESKQHHLLGRRKDLKQLLRSKINTNLNAENMGKNKLSLKLGRSSSTLGINGVIAKEIDPSPLSIEAEMTKEQLKEHQQQLQDLRIQLDTKVNYYEREIELMKRNFEQERKDTEQAFKIEVSELEEQRSDLEELNSKLEEVIIVLKDQLQKSPQSQEIEKRFEKERAEMEQSYAKEISNLAQSLTREREQMEEDLKGIHQLELQSMRNEAEVEFNQKLSKVESQYAENIKSLWHQHRCEIEDLVQTHEAALERIRAAHAQEKKQWGEKEAKIVMDSRKDRLKYQERMNEEQAKICKTFAIEKEAVETSYKKQINSLLFEVEHLKTCLSEESRESSKNVLSVPEVEPESSPKKQRHSKGSQKSFEELCSLSPRLSHKEHSKDNFLLSSCNGDLPGAKEQKCESDASKLESEFQRKLKEKDSPLQEQATQIDKQSELYVQDLLGINANKETLPENSKKDAPHQIERSITSQVSLAQELQEMEKPLESEESVLNEQLCDQLQAKEVQMQILKMNEGDLIARLEESSKAIIVQESKLQELAKEKEILLQQAHEFQEELKLLRVAKEELLERQSVFEVEQEQRDFIIAQKTELVESVTEANQELARQLSIVEEELSNLRRRGEGALEQLKQKEEEVADCVYQVQADFEVEKNELKDKLLQMEDLVRRLEAETGPRLDDRIEINRLTEDNCVLRNNIERLQQGLDASAAENSRQRKTIEKMENEIVALNSENKAFKDEVSLLSARNLQLSDAISDLCAKAEKSQNTIHLLNQRLAGLADQKEDEAAVARQLQVTVTSLEKQQLQQESAWLRERGQSVQELHKSMETVANLTFQHQLLQQEKEETLKEADESKKQAANLTFQLLQLQQEKKEALQEIDENKKQVANLTLQLQSTHQEKESLLKEAKESNKNLSRMDSLQQEVNVLRLEKRALEDKCQQLTKEAKDCAEQVMQMQKLESELQHVNQESQALRQKEAQLRDQLVESHGKVTQMDKLESELQHVNKECEALRQQEAQLREVLVEAQDKLLETNTRLTLAESQHMREVQHLKEKLYNAVSKEQLDKLQAKLLEANEKNQELQKKLRLQTEQMNKLLALQQEEHEKLLRRMEEKMLEVEMNLKTVRLMLQEKVKQLKEQLEKNAKSDMLLKDLYVENAQLMKALQVTEQRQKSAEKKNFILDEKIAALNKLIRNIAPASLSA</sequence>
<feature type="coiled-coil region" evidence="11">
    <location>
        <begin position="492"/>
        <end position="519"/>
    </location>
</feature>
<proteinExistence type="predicted"/>
<feature type="coiled-coil region" evidence="11">
    <location>
        <begin position="416"/>
        <end position="457"/>
    </location>
</feature>
<feature type="domain" description="EF-hand" evidence="13">
    <location>
        <begin position="274"/>
        <end position="309"/>
    </location>
</feature>
<feature type="compositionally biased region" description="Basic and acidic residues" evidence="12">
    <location>
        <begin position="33"/>
        <end position="44"/>
    </location>
</feature>
<feature type="coiled-coil region" evidence="11">
    <location>
        <begin position="1110"/>
        <end position="1285"/>
    </location>
</feature>
<dbReference type="GO" id="GO:0005509">
    <property type="term" value="F:calcium ion binding"/>
    <property type="evidence" value="ECO:0007669"/>
    <property type="project" value="InterPro"/>
</dbReference>
<evidence type="ECO:0000256" key="10">
    <source>
        <dbReference type="ARBA" id="ARBA00071185"/>
    </source>
</evidence>
<feature type="region of interest" description="Disordered" evidence="12">
    <location>
        <begin position="179"/>
        <end position="218"/>
    </location>
</feature>
<dbReference type="Gene3D" id="1.10.238.10">
    <property type="entry name" value="EF-hand"/>
    <property type="match status" value="1"/>
</dbReference>
<feature type="coiled-coil region" evidence="11">
    <location>
        <begin position="1440"/>
        <end position="1784"/>
    </location>
</feature>
<gene>
    <name evidence="14" type="ORF">NDU88_007127</name>
</gene>
<evidence type="ECO:0000256" key="4">
    <source>
        <dbReference type="ARBA" id="ARBA00022701"/>
    </source>
</evidence>
<evidence type="ECO:0000256" key="8">
    <source>
        <dbReference type="ARBA" id="ARBA00023054"/>
    </source>
</evidence>
<keyword evidence="7" id="KW-0106">Calcium</keyword>
<accession>A0AAV7RS93</accession>
<dbReference type="FunFam" id="1.10.238.10:FF:000209">
    <property type="entry name" value="Ninein like"/>
    <property type="match status" value="1"/>
</dbReference>
<evidence type="ECO:0000313" key="14">
    <source>
        <dbReference type="EMBL" id="KAJ1154375.1"/>
    </source>
</evidence>
<evidence type="ECO:0000256" key="6">
    <source>
        <dbReference type="ARBA" id="ARBA00022737"/>
    </source>
</evidence>
<dbReference type="PROSITE" id="PS50222">
    <property type="entry name" value="EF_HAND_2"/>
    <property type="match status" value="2"/>
</dbReference>
<protein>
    <recommendedName>
        <fullName evidence="10">Ninein-like protein</fullName>
    </recommendedName>
</protein>
<comment type="subcellular location">
    <subcellularLocation>
        <location evidence="1">Cytoplasm</location>
        <location evidence="1">Cytoskeleton</location>
        <location evidence="1">Microtubule organizing center</location>
        <location evidence="1">Centrosome</location>
    </subcellularLocation>
</comment>
<dbReference type="PANTHER" id="PTHR18905:SF12">
    <property type="entry name" value="NINEIN-LIKE PROTEIN"/>
    <property type="match status" value="1"/>
</dbReference>
<name>A0AAV7RS93_PLEWA</name>
<feature type="coiled-coil region" evidence="11">
    <location>
        <begin position="584"/>
        <end position="625"/>
    </location>
</feature>
<dbReference type="SMART" id="SM00054">
    <property type="entry name" value="EFh"/>
    <property type="match status" value="3"/>
</dbReference>
<keyword evidence="6" id="KW-0677">Repeat</keyword>
<dbReference type="InterPro" id="IPR011992">
    <property type="entry name" value="EF-hand-dom_pair"/>
</dbReference>
<keyword evidence="8 11" id="KW-0175">Coiled coil</keyword>
<keyword evidence="3" id="KW-0597">Phosphoprotein</keyword>
<dbReference type="GO" id="GO:0005874">
    <property type="term" value="C:microtubule"/>
    <property type="evidence" value="ECO:0007669"/>
    <property type="project" value="UniProtKB-KW"/>
</dbReference>
<dbReference type="GO" id="GO:0005813">
    <property type="term" value="C:centrosome"/>
    <property type="evidence" value="ECO:0007669"/>
    <property type="project" value="UniProtKB-SubCell"/>
</dbReference>
<feature type="region of interest" description="Disordered" evidence="12">
    <location>
        <begin position="1"/>
        <end position="49"/>
    </location>
</feature>
<evidence type="ECO:0000256" key="2">
    <source>
        <dbReference type="ARBA" id="ARBA00022490"/>
    </source>
</evidence>
<keyword evidence="4" id="KW-0493">Microtubule</keyword>
<feature type="coiled-coil region" evidence="11">
    <location>
        <begin position="1317"/>
        <end position="1393"/>
    </location>
</feature>
<feature type="compositionally biased region" description="Basic and acidic residues" evidence="12">
    <location>
        <begin position="191"/>
        <end position="206"/>
    </location>
</feature>
<keyword evidence="9" id="KW-0206">Cytoskeleton</keyword>
<dbReference type="InterPro" id="IPR018247">
    <property type="entry name" value="EF_Hand_1_Ca_BS"/>
</dbReference>
<feature type="region of interest" description="Disordered" evidence="12">
    <location>
        <begin position="954"/>
        <end position="983"/>
    </location>
</feature>
<dbReference type="SUPFAM" id="SSF47473">
    <property type="entry name" value="EF-hand"/>
    <property type="match status" value="1"/>
</dbReference>
<organism evidence="14 15">
    <name type="scientific">Pleurodeles waltl</name>
    <name type="common">Iberian ribbed newt</name>
    <dbReference type="NCBI Taxonomy" id="8319"/>
    <lineage>
        <taxon>Eukaryota</taxon>
        <taxon>Metazoa</taxon>
        <taxon>Chordata</taxon>
        <taxon>Craniata</taxon>
        <taxon>Vertebrata</taxon>
        <taxon>Euteleostomi</taxon>
        <taxon>Amphibia</taxon>
        <taxon>Batrachia</taxon>
        <taxon>Caudata</taxon>
        <taxon>Salamandroidea</taxon>
        <taxon>Salamandridae</taxon>
        <taxon>Pleurodelinae</taxon>
        <taxon>Pleurodeles</taxon>
    </lineage>
</organism>
<feature type="coiled-coil region" evidence="11">
    <location>
        <begin position="686"/>
        <end position="820"/>
    </location>
</feature>
<feature type="compositionally biased region" description="Polar residues" evidence="12">
    <location>
        <begin position="207"/>
        <end position="218"/>
    </location>
</feature>
<comment type="caution">
    <text evidence="14">The sequence shown here is derived from an EMBL/GenBank/DDBJ whole genome shotgun (WGS) entry which is preliminary data.</text>
</comment>
<keyword evidence="5" id="KW-0479">Metal-binding</keyword>
<reference evidence="14" key="1">
    <citation type="journal article" date="2022" name="bioRxiv">
        <title>Sequencing and chromosome-scale assembly of the giantPleurodeles waltlgenome.</title>
        <authorList>
            <person name="Brown T."/>
            <person name="Elewa A."/>
            <person name="Iarovenko S."/>
            <person name="Subramanian E."/>
            <person name="Araus A.J."/>
            <person name="Petzold A."/>
            <person name="Susuki M."/>
            <person name="Suzuki K.-i.T."/>
            <person name="Hayashi T."/>
            <person name="Toyoda A."/>
            <person name="Oliveira C."/>
            <person name="Osipova E."/>
            <person name="Leigh N.D."/>
            <person name="Simon A."/>
            <person name="Yun M.H."/>
        </authorList>
    </citation>
    <scope>NUCLEOTIDE SEQUENCE</scope>
    <source>
        <strain evidence="14">20211129_DDA</strain>
        <tissue evidence="14">Liver</tissue>
    </source>
</reference>
<evidence type="ECO:0000313" key="15">
    <source>
        <dbReference type="Proteomes" id="UP001066276"/>
    </source>
</evidence>
<evidence type="ECO:0000256" key="5">
    <source>
        <dbReference type="ARBA" id="ARBA00022723"/>
    </source>
</evidence>
<evidence type="ECO:0000259" key="13">
    <source>
        <dbReference type="PROSITE" id="PS50222"/>
    </source>
</evidence>
<evidence type="ECO:0000256" key="1">
    <source>
        <dbReference type="ARBA" id="ARBA00004300"/>
    </source>
</evidence>
<feature type="domain" description="EF-hand" evidence="13">
    <location>
        <begin position="237"/>
        <end position="272"/>
    </location>
</feature>
<evidence type="ECO:0000256" key="3">
    <source>
        <dbReference type="ARBA" id="ARBA00022553"/>
    </source>
</evidence>
<dbReference type="Pfam" id="PF13499">
    <property type="entry name" value="EF-hand_7"/>
    <property type="match status" value="1"/>
</dbReference>
<dbReference type="CDD" id="cd00051">
    <property type="entry name" value="EFh"/>
    <property type="match status" value="1"/>
</dbReference>
<dbReference type="PROSITE" id="PS00018">
    <property type="entry name" value="EF_HAND_1"/>
    <property type="match status" value="1"/>
</dbReference>
<keyword evidence="15" id="KW-1185">Reference proteome</keyword>
<dbReference type="EMBL" id="JANPWB010000009">
    <property type="protein sequence ID" value="KAJ1154375.1"/>
    <property type="molecule type" value="Genomic_DNA"/>
</dbReference>
<dbReference type="Proteomes" id="UP001066276">
    <property type="component" value="Chromosome 5"/>
</dbReference>
<dbReference type="PANTHER" id="PTHR18905">
    <property type="entry name" value="NINEIN"/>
    <property type="match status" value="1"/>
</dbReference>
<evidence type="ECO:0000256" key="7">
    <source>
        <dbReference type="ARBA" id="ARBA00022837"/>
    </source>
</evidence>
<evidence type="ECO:0000256" key="9">
    <source>
        <dbReference type="ARBA" id="ARBA00023212"/>
    </source>
</evidence>
<evidence type="ECO:0000256" key="12">
    <source>
        <dbReference type="SAM" id="MobiDB-lite"/>
    </source>
</evidence>